<organism evidence="7 8">
    <name type="scientific">Phocaeicola coprophilus DSM 18228 = JCM 13818</name>
    <dbReference type="NCBI Taxonomy" id="547042"/>
    <lineage>
        <taxon>Bacteria</taxon>
        <taxon>Pseudomonadati</taxon>
        <taxon>Bacteroidota</taxon>
        <taxon>Bacteroidia</taxon>
        <taxon>Bacteroidales</taxon>
        <taxon>Bacteroidaceae</taxon>
        <taxon>Phocaeicola</taxon>
    </lineage>
</organism>
<dbReference type="PANTHER" id="PTHR12143">
    <property type="entry name" value="PEPTIDE N-GLYCANASE PNGASE -RELATED"/>
    <property type="match status" value="1"/>
</dbReference>
<reference evidence="7 8" key="1">
    <citation type="submission" date="2008-12" db="EMBL/GenBank/DDBJ databases">
        <authorList>
            <person name="Fulton L."/>
            <person name="Clifton S."/>
            <person name="Fulton B."/>
            <person name="Xu J."/>
            <person name="Minx P."/>
            <person name="Pepin K.H."/>
            <person name="Johnson M."/>
            <person name="Bhonagiri V."/>
            <person name="Nash W.E."/>
            <person name="Mardis E.R."/>
            <person name="Wilson R.K."/>
        </authorList>
    </citation>
    <scope>NUCLEOTIDE SEQUENCE [LARGE SCALE GENOMIC DNA]</scope>
    <source>
        <strain evidence="7 8">DSM 18228</strain>
    </source>
</reference>
<dbReference type="InterPro" id="IPR012939">
    <property type="entry name" value="Glyco_hydro_92"/>
</dbReference>
<dbReference type="STRING" id="547042.BACCOPRO_01389"/>
<evidence type="ECO:0000259" key="6">
    <source>
        <dbReference type="Pfam" id="PF17678"/>
    </source>
</evidence>
<dbReference type="PANTHER" id="PTHR12143:SF39">
    <property type="entry name" value="SECRETED PROTEIN"/>
    <property type="match status" value="1"/>
</dbReference>
<evidence type="ECO:0000256" key="1">
    <source>
        <dbReference type="ARBA" id="ARBA00001913"/>
    </source>
</evidence>
<dbReference type="Proteomes" id="UP000014073">
    <property type="component" value="Unassembled WGS sequence"/>
</dbReference>
<evidence type="ECO:0000313" key="7">
    <source>
        <dbReference type="EMBL" id="EEF75895.1"/>
    </source>
</evidence>
<evidence type="ECO:0000313" key="8">
    <source>
        <dbReference type="Proteomes" id="UP000014073"/>
    </source>
</evidence>
<dbReference type="Gene3D" id="3.30.2080.10">
    <property type="entry name" value="GH92 mannosidase domain"/>
    <property type="match status" value="1"/>
</dbReference>
<comment type="cofactor">
    <cofactor evidence="1">
        <name>Ca(2+)</name>
        <dbReference type="ChEBI" id="CHEBI:29108"/>
    </cofactor>
</comment>
<dbReference type="EMBL" id="ACBW01000100">
    <property type="protein sequence ID" value="EEF75895.1"/>
    <property type="molecule type" value="Genomic_DNA"/>
</dbReference>
<dbReference type="SUPFAM" id="SSF48208">
    <property type="entry name" value="Six-hairpin glycosidases"/>
    <property type="match status" value="1"/>
</dbReference>
<comment type="subunit">
    <text evidence="2">Monomer.</text>
</comment>
<dbReference type="AlphaFoldDB" id="S0F730"/>
<name>S0F730_9BACT</name>
<feature type="domain" description="Glycosyl hydrolase family 92 N-terminal" evidence="6">
    <location>
        <begin position="35"/>
        <end position="295"/>
    </location>
</feature>
<dbReference type="FunFam" id="1.20.1050.60:FF:000001">
    <property type="entry name" value="Putative alpha-1,2-mannosidase"/>
    <property type="match status" value="1"/>
</dbReference>
<dbReference type="InterPro" id="IPR008928">
    <property type="entry name" value="6-hairpin_glycosidase_sf"/>
</dbReference>
<dbReference type="InterPro" id="IPR005887">
    <property type="entry name" value="GH92_a_mannosidase_put"/>
</dbReference>
<dbReference type="FunFam" id="3.30.2080.10:FF:000001">
    <property type="entry name" value="Alpha-1,2-mannosidase subfamily"/>
    <property type="match status" value="1"/>
</dbReference>
<evidence type="ECO:0000259" key="5">
    <source>
        <dbReference type="Pfam" id="PF07971"/>
    </source>
</evidence>
<dbReference type="Gene3D" id="1.20.1610.10">
    <property type="entry name" value="alpha-1,2-mannosidases domains"/>
    <property type="match status" value="1"/>
</dbReference>
<keyword evidence="4" id="KW-0732">Signal</keyword>
<dbReference type="Pfam" id="PF07971">
    <property type="entry name" value="Glyco_hydro_92"/>
    <property type="match status" value="1"/>
</dbReference>
<comment type="caution">
    <text evidence="7">The sequence shown here is derived from an EMBL/GenBank/DDBJ whole genome shotgun (WGS) entry which is preliminary data.</text>
</comment>
<dbReference type="GO" id="GO:0005829">
    <property type="term" value="C:cytosol"/>
    <property type="evidence" value="ECO:0007669"/>
    <property type="project" value="TreeGrafter"/>
</dbReference>
<keyword evidence="3" id="KW-0106">Calcium</keyword>
<protein>
    <submittedName>
        <fullName evidence="7">Putative alpha-1,2-mannosidase</fullName>
    </submittedName>
</protein>
<evidence type="ECO:0000256" key="4">
    <source>
        <dbReference type="SAM" id="SignalP"/>
    </source>
</evidence>
<feature type="signal peptide" evidence="4">
    <location>
        <begin position="1"/>
        <end position="31"/>
    </location>
</feature>
<feature type="chain" id="PRO_5004486123" evidence="4">
    <location>
        <begin position="32"/>
        <end position="786"/>
    </location>
</feature>
<evidence type="ECO:0000256" key="2">
    <source>
        <dbReference type="ARBA" id="ARBA00011245"/>
    </source>
</evidence>
<dbReference type="eggNOG" id="COG3537">
    <property type="taxonomic scope" value="Bacteria"/>
</dbReference>
<dbReference type="InterPro" id="IPR041371">
    <property type="entry name" value="GH92_N"/>
</dbReference>
<dbReference type="GO" id="GO:0005975">
    <property type="term" value="P:carbohydrate metabolic process"/>
    <property type="evidence" value="ECO:0007669"/>
    <property type="project" value="InterPro"/>
</dbReference>
<dbReference type="Gene3D" id="1.20.1050.60">
    <property type="entry name" value="alpha-1,2-mannosidase"/>
    <property type="match status" value="1"/>
</dbReference>
<accession>S0F730</accession>
<keyword evidence="8" id="KW-1185">Reference proteome</keyword>
<feature type="domain" description="Glycosyl hydrolase family 92" evidence="5">
    <location>
        <begin position="302"/>
        <end position="764"/>
    </location>
</feature>
<dbReference type="HOGENOM" id="CLU_003690_2_2_10"/>
<dbReference type="GO" id="GO:0006516">
    <property type="term" value="P:glycoprotein catabolic process"/>
    <property type="evidence" value="ECO:0007669"/>
    <property type="project" value="TreeGrafter"/>
</dbReference>
<gene>
    <name evidence="7" type="ORF">BACCOPRO_01389</name>
</gene>
<dbReference type="Pfam" id="PF17678">
    <property type="entry name" value="Glyco_hydro_92N"/>
    <property type="match status" value="1"/>
</dbReference>
<dbReference type="InterPro" id="IPR050883">
    <property type="entry name" value="PNGase"/>
</dbReference>
<sequence>MYNNQNSNNTMKKLRIGVSLTSLLLSLSLHAQSEYVNPLIGTQGMGHTFPGACVPFSMIQLSPDTDTLSHNINGAYVPEVYAYCAGYQYDDPTIVGFSHTHLNGTGHSDLGDILIMPATGELKLNPGRASHPDEGYRSRFSHQTEKAEPGYYEVVLDDYQVKVQLTATRHTGIHKYTYLNKDRDGRIILDLNHGIYNYDGKTLWASIRVENDTLITGYRVTNGWARTNQIYFAMSLSKPIRKYGYKDKAPVAYNGFWRRFKLNENFPEMAGRKIVAYFEFDTSDGNELEIKVGLSGVSTEGALRNLQEETGGKDFTTLAQEARDSWNKALGSIRIEGNEDQKAMFYTSYYHTMINPSVYTDVDGKYRGLDNNIHQAEGFTNYTVFSLWDTYRAEHPLLALMKPQENRDMVQSMLRHQQQSVHGMLPVWSHMANENWCMSGYHSVSVVLDAIAKGADINPQEALKAMVRTSQVPYYEGLASYQKLGYVPLEESATAASTTLEYAYDDWCIYEMARRSGDTELAETYRKRALNYRHIFDRETGFARPRYADGRFKTNFDPLQTHGEGFIEGNSWNFSFHAPHDVNGLISLMGGDRQFIKRLDDLFSMDLPAQYYEKSEDITRDCLLGGYVHGNEPSHHVPYLYAWTSEPWKTQYWVREIMNRMYRNHLNGLSGNDDCGQMSAWYIFTSLGFYPVCPGSNQYVLGAPYLPSQELQLPNGKTFRIKAPGVSDKKRYVKEVYLNGQRYDKMYLTQEDLMKGGEITFVMSASPNKSRGLKKADKPYSLTDGK</sequence>
<proteinExistence type="predicted"/>
<dbReference type="NCBIfam" id="TIGR01180">
    <property type="entry name" value="aman2_put"/>
    <property type="match status" value="1"/>
</dbReference>
<evidence type="ECO:0000256" key="3">
    <source>
        <dbReference type="ARBA" id="ARBA00022837"/>
    </source>
</evidence>
<dbReference type="InterPro" id="IPR014718">
    <property type="entry name" value="GH-type_carb-bd"/>
</dbReference>
<dbReference type="GO" id="GO:0000224">
    <property type="term" value="F:peptide-N4-(N-acetyl-beta-glucosaminyl)asparagine amidase activity"/>
    <property type="evidence" value="ECO:0007669"/>
    <property type="project" value="TreeGrafter"/>
</dbReference>
<dbReference type="GO" id="GO:0030246">
    <property type="term" value="F:carbohydrate binding"/>
    <property type="evidence" value="ECO:0007669"/>
    <property type="project" value="InterPro"/>
</dbReference>
<dbReference type="Gene3D" id="2.70.98.10">
    <property type="match status" value="1"/>
</dbReference>